<dbReference type="Proteomes" id="UP000746747">
    <property type="component" value="Unassembled WGS sequence"/>
</dbReference>
<gene>
    <name evidence="1" type="ORF">CJOHNSTONI_LOCUS802</name>
</gene>
<sequence length="233" mass="27172">MVDKTVRYTGRSRVHRMLRFMFRAEIGRLKKENRILDEQKNIAPFIECTYKKQKEFSTISCGEDDDSFAFISRFHESASTNFRCVDRMDVLPCLSNDDISKFNSTKLKSFPQCAGVNNIRLKNTITQASSIVAPSIDIKEHQGRILRPKDFLVQCPKCAINSFFGWRDIGDIKRLCAREIKTYSRGWPQHARFCDEEDIHDEQDFCRLHDLLLEKLGGEMEESNELKFVDSNR</sequence>
<dbReference type="AlphaFoldDB" id="A0A8J2PPU8"/>
<protein>
    <submittedName>
        <fullName evidence="1">Uncharacterized protein</fullName>
    </submittedName>
</protein>
<dbReference type="OrthoDB" id="5837485at2759"/>
<keyword evidence="2" id="KW-1185">Reference proteome</keyword>
<evidence type="ECO:0000313" key="2">
    <source>
        <dbReference type="Proteomes" id="UP000746747"/>
    </source>
</evidence>
<accession>A0A8J2PPU8</accession>
<name>A0A8J2PPU8_9BILA</name>
<proteinExistence type="predicted"/>
<organism evidence="1 2">
    <name type="scientific">Cercopithifilaria johnstoni</name>
    <dbReference type="NCBI Taxonomy" id="2874296"/>
    <lineage>
        <taxon>Eukaryota</taxon>
        <taxon>Metazoa</taxon>
        <taxon>Ecdysozoa</taxon>
        <taxon>Nematoda</taxon>
        <taxon>Chromadorea</taxon>
        <taxon>Rhabditida</taxon>
        <taxon>Spirurina</taxon>
        <taxon>Spiruromorpha</taxon>
        <taxon>Filarioidea</taxon>
        <taxon>Onchocercidae</taxon>
        <taxon>Cercopithifilaria</taxon>
    </lineage>
</organism>
<dbReference type="EMBL" id="CAKAEH010000223">
    <property type="protein sequence ID" value="CAG9530289.1"/>
    <property type="molecule type" value="Genomic_DNA"/>
</dbReference>
<reference evidence="1" key="1">
    <citation type="submission" date="2021-09" db="EMBL/GenBank/DDBJ databases">
        <authorList>
            <consortium name="Pathogen Informatics"/>
        </authorList>
    </citation>
    <scope>NUCLEOTIDE SEQUENCE</scope>
</reference>
<evidence type="ECO:0000313" key="1">
    <source>
        <dbReference type="EMBL" id="CAG9530289.1"/>
    </source>
</evidence>
<comment type="caution">
    <text evidence="1">The sequence shown here is derived from an EMBL/GenBank/DDBJ whole genome shotgun (WGS) entry which is preliminary data.</text>
</comment>